<dbReference type="PANTHER" id="PTHR37984">
    <property type="entry name" value="PROTEIN CBG26694"/>
    <property type="match status" value="1"/>
</dbReference>
<dbReference type="InterPro" id="IPR043502">
    <property type="entry name" value="DNA/RNA_pol_sf"/>
</dbReference>
<evidence type="ECO:0000256" key="5">
    <source>
        <dbReference type="ARBA" id="ARBA00022759"/>
    </source>
</evidence>
<dbReference type="SUPFAM" id="SSF56672">
    <property type="entry name" value="DNA/RNA polymerases"/>
    <property type="match status" value="1"/>
</dbReference>
<keyword evidence="5" id="KW-0255">Endonuclease</keyword>
<dbReference type="PANTHER" id="PTHR37984:SF5">
    <property type="entry name" value="PROTEIN NYNRIN-LIKE"/>
    <property type="match status" value="1"/>
</dbReference>
<dbReference type="Gene3D" id="1.10.340.70">
    <property type="match status" value="1"/>
</dbReference>
<reference evidence="10" key="1">
    <citation type="submission" date="2013-07" db="EMBL/GenBank/DDBJ databases">
        <authorList>
            <person name="Geib S."/>
        </authorList>
    </citation>
    <scope>NUCLEOTIDE SEQUENCE</scope>
</reference>
<evidence type="ECO:0000256" key="1">
    <source>
        <dbReference type="ARBA" id="ARBA00012493"/>
    </source>
</evidence>
<accession>W8AHE3</accession>
<evidence type="ECO:0000259" key="8">
    <source>
        <dbReference type="Pfam" id="PF17917"/>
    </source>
</evidence>
<reference evidence="10" key="2">
    <citation type="journal article" date="2014" name="BMC Genomics">
        <title>A genomic perspective to assessing quality of mass-reared SIT flies used in Mediterranean fruit fly (Ceratitis capitata) eradication in California.</title>
        <authorList>
            <person name="Calla B."/>
            <person name="Hall B."/>
            <person name="Hou S."/>
            <person name="Geib S.M."/>
        </authorList>
    </citation>
    <scope>NUCLEOTIDE SEQUENCE</scope>
</reference>
<keyword evidence="3" id="KW-0548">Nucleotidyltransferase</keyword>
<dbReference type="EMBL" id="GAMC01018640">
    <property type="protein sequence ID" value="JAB87915.1"/>
    <property type="molecule type" value="mRNA"/>
</dbReference>
<sequence>MLAIIWALKSLRNYLYGTAKIKLFSDHQSLTYALSNKNDNSKLKRWKAILEEYDHELKYKPGRTNVVADTLSRPPELNTVTIATHSDESSGHNLIPTTEAPINVFKNQIWIMIGQENSKDFKIPFPTYHRHTITRPQYSMDDLQHLLKQHLNPSVINGLFTSEKIMGQIQELYPIHFSNFKIRFTQSQVKDLNTIEQQEHQILVEHKRAHRNAIENKKQIIQKFYFPQMQSKINKIVKQCKICAENKYDRYPNKPEIQKTPIPEYPGQIVHIDIFIADKNLVLTAIDKYSKYAQARVIKSKGKFSLHLEYPK</sequence>
<proteinExistence type="evidence at transcript level"/>
<dbReference type="EC" id="2.7.7.49" evidence="1"/>
<organism evidence="10">
    <name type="scientific">Ceratitis capitata</name>
    <name type="common">Mediterranean fruit fly</name>
    <name type="synonym">Tephritis capitata</name>
    <dbReference type="NCBI Taxonomy" id="7213"/>
    <lineage>
        <taxon>Eukaryota</taxon>
        <taxon>Metazoa</taxon>
        <taxon>Ecdysozoa</taxon>
        <taxon>Arthropoda</taxon>
        <taxon>Hexapoda</taxon>
        <taxon>Insecta</taxon>
        <taxon>Pterygota</taxon>
        <taxon>Neoptera</taxon>
        <taxon>Endopterygota</taxon>
        <taxon>Diptera</taxon>
        <taxon>Brachycera</taxon>
        <taxon>Muscomorpha</taxon>
        <taxon>Tephritoidea</taxon>
        <taxon>Tephritidae</taxon>
        <taxon>Ceratitis</taxon>
        <taxon>Ceratitis</taxon>
    </lineage>
</organism>
<feature type="domain" description="Integrase zinc-binding" evidence="9">
    <location>
        <begin position="205"/>
        <end position="248"/>
    </location>
</feature>
<name>W8AHE3_CERCA</name>
<dbReference type="CDD" id="cd09274">
    <property type="entry name" value="RNase_HI_RT_Ty3"/>
    <property type="match status" value="1"/>
</dbReference>
<dbReference type="InterPro" id="IPR050951">
    <property type="entry name" value="Retrovirus_Pol_polyprotein"/>
</dbReference>
<dbReference type="InterPro" id="IPR041373">
    <property type="entry name" value="RT_RNaseH"/>
</dbReference>
<keyword evidence="2" id="KW-0808">Transferase</keyword>
<dbReference type="GO" id="GO:0004519">
    <property type="term" value="F:endonuclease activity"/>
    <property type="evidence" value="ECO:0007669"/>
    <property type="project" value="UniProtKB-KW"/>
</dbReference>
<gene>
    <name evidence="10" type="primary">POL5</name>
</gene>
<evidence type="ECO:0000259" key="9">
    <source>
        <dbReference type="Pfam" id="PF17921"/>
    </source>
</evidence>
<evidence type="ECO:0000256" key="3">
    <source>
        <dbReference type="ARBA" id="ARBA00022695"/>
    </source>
</evidence>
<dbReference type="AlphaFoldDB" id="W8AHE3"/>
<keyword evidence="4" id="KW-0540">Nuclease</keyword>
<keyword evidence="7" id="KW-0695">RNA-directed DNA polymerase</keyword>
<keyword evidence="6" id="KW-0378">Hydrolase</keyword>
<feature type="domain" description="Reverse transcriptase RNase H-like" evidence="8">
    <location>
        <begin position="1"/>
        <end position="53"/>
    </location>
</feature>
<evidence type="ECO:0000256" key="7">
    <source>
        <dbReference type="ARBA" id="ARBA00022918"/>
    </source>
</evidence>
<evidence type="ECO:0000256" key="2">
    <source>
        <dbReference type="ARBA" id="ARBA00022679"/>
    </source>
</evidence>
<dbReference type="Pfam" id="PF17917">
    <property type="entry name" value="RT_RNaseH"/>
    <property type="match status" value="1"/>
</dbReference>
<dbReference type="GO" id="GO:0016787">
    <property type="term" value="F:hydrolase activity"/>
    <property type="evidence" value="ECO:0007669"/>
    <property type="project" value="UniProtKB-KW"/>
</dbReference>
<evidence type="ECO:0000313" key="10">
    <source>
        <dbReference type="EMBL" id="JAB87915.1"/>
    </source>
</evidence>
<dbReference type="GO" id="GO:0003964">
    <property type="term" value="F:RNA-directed DNA polymerase activity"/>
    <property type="evidence" value="ECO:0007669"/>
    <property type="project" value="UniProtKB-KW"/>
</dbReference>
<evidence type="ECO:0000256" key="4">
    <source>
        <dbReference type="ARBA" id="ARBA00022722"/>
    </source>
</evidence>
<dbReference type="InterPro" id="IPR041588">
    <property type="entry name" value="Integrase_H2C2"/>
</dbReference>
<evidence type="ECO:0000256" key="6">
    <source>
        <dbReference type="ARBA" id="ARBA00022801"/>
    </source>
</evidence>
<protein>
    <recommendedName>
        <fullName evidence="1">RNA-directed DNA polymerase</fullName>
        <ecNumber evidence="1">2.7.7.49</ecNumber>
    </recommendedName>
</protein>
<dbReference type="Pfam" id="PF17921">
    <property type="entry name" value="Integrase_H2C2"/>
    <property type="match status" value="1"/>
</dbReference>